<dbReference type="AlphaFoldDB" id="G7VBK1"/>
<evidence type="ECO:0000313" key="2">
    <source>
        <dbReference type="Proteomes" id="UP000005867"/>
    </source>
</evidence>
<proteinExistence type="predicted"/>
<dbReference type="KEGG" id="pyr:P186_0992"/>
<name>G7VBK1_9CREN</name>
<dbReference type="BioCyc" id="PSP1104324:GJSN-970-MONOMER"/>
<accession>G7VBK1</accession>
<protein>
    <submittedName>
        <fullName evidence="1">Uncharacterized protein</fullName>
    </submittedName>
</protein>
<dbReference type="HOGENOM" id="CLU_1149846_0_0_2"/>
<gene>
    <name evidence="1" type="ORF">P186_0992</name>
</gene>
<dbReference type="InterPro" id="IPR036390">
    <property type="entry name" value="WH_DNA-bd_sf"/>
</dbReference>
<dbReference type="RefSeq" id="WP_014288259.1">
    <property type="nucleotide sequence ID" value="NC_016645.1"/>
</dbReference>
<keyword evidence="2" id="KW-1185">Reference proteome</keyword>
<sequence length="241" mass="28291">MADQLIREIVRLAVEEHHTYRSTIRWLTSRLGAPYATVRRAVYRLEEEGVVRVLRLRNEYVVKMRDMERAYELGYLDKAYLTYGAGFVAPLTAYKDGFYLSDEAYITLPFKIRRHEALDRLLELEEKSRAAMEDALVYIGEWPRFTLLFYRTSLQPAYERYVEWARREGLEPGRWAPPAYGFLAFLIYVVRRLTGADWKSAYCAALRLIAEYVKETRAGPSPTEEFVDKVLAEMSRWPCTE</sequence>
<organism evidence="1 2">
    <name type="scientific">Pyrobaculum ferrireducens</name>
    <dbReference type="NCBI Taxonomy" id="1104324"/>
    <lineage>
        <taxon>Archaea</taxon>
        <taxon>Thermoproteota</taxon>
        <taxon>Thermoprotei</taxon>
        <taxon>Thermoproteales</taxon>
        <taxon>Thermoproteaceae</taxon>
        <taxon>Pyrobaculum</taxon>
    </lineage>
</organism>
<dbReference type="OrthoDB" id="27686at2157"/>
<dbReference type="SUPFAM" id="SSF46785">
    <property type="entry name" value="Winged helix' DNA-binding domain"/>
    <property type="match status" value="1"/>
</dbReference>
<dbReference type="Gene3D" id="1.10.10.10">
    <property type="entry name" value="Winged helix-like DNA-binding domain superfamily/Winged helix DNA-binding domain"/>
    <property type="match status" value="1"/>
</dbReference>
<dbReference type="EMBL" id="CP003098">
    <property type="protein sequence ID" value="AET32431.1"/>
    <property type="molecule type" value="Genomic_DNA"/>
</dbReference>
<dbReference type="InterPro" id="IPR036388">
    <property type="entry name" value="WH-like_DNA-bd_sf"/>
</dbReference>
<dbReference type="STRING" id="1104324.P186_0992"/>
<dbReference type="GeneID" id="11595250"/>
<dbReference type="Proteomes" id="UP000005867">
    <property type="component" value="Chromosome"/>
</dbReference>
<reference evidence="1 2" key="1">
    <citation type="journal article" date="2012" name="J. Bacteriol.">
        <title>Complete genome sequence of strain 1860, a crenarchaeon of the genus pyrobaculum able to grow with various electron acceptors.</title>
        <authorList>
            <person name="Mardanov A.V."/>
            <person name="Gumerov V.M."/>
            <person name="Slobodkina G.B."/>
            <person name="Beletsky A.V."/>
            <person name="Bonch-Osmolovskaya E.A."/>
            <person name="Ravin N.V."/>
            <person name="Skryabin K.G."/>
        </authorList>
    </citation>
    <scope>NUCLEOTIDE SEQUENCE [LARGE SCALE GENOMIC DNA]</scope>
    <source>
        <strain evidence="1 2">1860</strain>
    </source>
</reference>
<evidence type="ECO:0000313" key="1">
    <source>
        <dbReference type="EMBL" id="AET32431.1"/>
    </source>
</evidence>
<dbReference type="eggNOG" id="arCOG07035">
    <property type="taxonomic scope" value="Archaea"/>
</dbReference>